<organism evidence="2 3">
    <name type="scientific">Pseudoglutamicibacter cumminsii</name>
    <dbReference type="NCBI Taxonomy" id="156979"/>
    <lineage>
        <taxon>Bacteria</taxon>
        <taxon>Bacillati</taxon>
        <taxon>Actinomycetota</taxon>
        <taxon>Actinomycetes</taxon>
        <taxon>Micrococcales</taxon>
        <taxon>Micrococcaceae</taxon>
        <taxon>Pseudoglutamicibacter</taxon>
    </lineage>
</organism>
<feature type="compositionally biased region" description="Basic and acidic residues" evidence="1">
    <location>
        <begin position="116"/>
        <end position="127"/>
    </location>
</feature>
<proteinExistence type="predicted"/>
<protein>
    <submittedName>
        <fullName evidence="2">Uncharacterized protein</fullName>
    </submittedName>
</protein>
<name>A0AAP4C7K1_9MICC</name>
<comment type="caution">
    <text evidence="2">The sequence shown here is derived from an EMBL/GenBank/DDBJ whole genome shotgun (WGS) entry which is preliminary data.</text>
</comment>
<reference evidence="2" key="1">
    <citation type="submission" date="2023-05" db="EMBL/GenBank/DDBJ databases">
        <title>Cataloging the Phylogenetic Diversity of Human Bladder Bacteria.</title>
        <authorList>
            <person name="Du J."/>
        </authorList>
    </citation>
    <scope>NUCLEOTIDE SEQUENCE</scope>
    <source>
        <strain evidence="2">UMB9978</strain>
    </source>
</reference>
<evidence type="ECO:0000256" key="1">
    <source>
        <dbReference type="SAM" id="MobiDB-lite"/>
    </source>
</evidence>
<dbReference type="RefSeq" id="WP_285332930.1">
    <property type="nucleotide sequence ID" value="NZ_JASODW010000004.1"/>
</dbReference>
<gene>
    <name evidence="2" type="ORF">QP116_04575</name>
</gene>
<evidence type="ECO:0000313" key="2">
    <source>
        <dbReference type="EMBL" id="MDK6275017.1"/>
    </source>
</evidence>
<accession>A0AAP4C7K1</accession>
<evidence type="ECO:0000313" key="3">
    <source>
        <dbReference type="Proteomes" id="UP001240483"/>
    </source>
</evidence>
<dbReference type="AlphaFoldDB" id="A0AAP4C7K1"/>
<sequence>MSTVVACAGASSGVSDATTLSLGDAVGSSPCVGPVEGVRSSLGAAGLGCVGPGFVGLGFVGFGVLGSEVDGSDVDGSDVVGAGSAGAVPEGAFSLGDGFAGGVTVGVGPNEAAGELELRSERSDARSLEPSTETSESAPTAVVAAAATAACDTSAA</sequence>
<feature type="region of interest" description="Disordered" evidence="1">
    <location>
        <begin position="114"/>
        <end position="141"/>
    </location>
</feature>
<dbReference type="EMBL" id="JASODW010000004">
    <property type="protein sequence ID" value="MDK6275017.1"/>
    <property type="molecule type" value="Genomic_DNA"/>
</dbReference>
<dbReference type="Proteomes" id="UP001240483">
    <property type="component" value="Unassembled WGS sequence"/>
</dbReference>